<dbReference type="Pfam" id="PF01400">
    <property type="entry name" value="Astacin"/>
    <property type="match status" value="1"/>
</dbReference>
<feature type="active site" evidence="6">
    <location>
        <position position="192"/>
    </location>
</feature>
<dbReference type="PANTHER" id="PTHR10127:SF780">
    <property type="entry name" value="METALLOENDOPEPTIDASE"/>
    <property type="match status" value="1"/>
</dbReference>
<evidence type="ECO:0000256" key="5">
    <source>
        <dbReference type="ARBA" id="ARBA00023049"/>
    </source>
</evidence>
<evidence type="ECO:0000256" key="6">
    <source>
        <dbReference type="PROSITE-ProRule" id="PRU01211"/>
    </source>
</evidence>
<evidence type="ECO:0000256" key="1">
    <source>
        <dbReference type="ARBA" id="ARBA00022670"/>
    </source>
</evidence>
<dbReference type="InterPro" id="IPR024079">
    <property type="entry name" value="MetalloPept_cat_dom_sf"/>
</dbReference>
<dbReference type="PRINTS" id="PR00480">
    <property type="entry name" value="ASTACIN"/>
</dbReference>
<dbReference type="PROSITE" id="PS51257">
    <property type="entry name" value="PROKAR_LIPOPROTEIN"/>
    <property type="match status" value="1"/>
</dbReference>
<protein>
    <submittedName>
        <fullName evidence="8">M12 family metallopeptidase</fullName>
    </submittedName>
</protein>
<keyword evidence="6" id="KW-1015">Disulfide bond</keyword>
<evidence type="ECO:0000313" key="8">
    <source>
        <dbReference type="EMBL" id="MFD2591841.1"/>
    </source>
</evidence>
<keyword evidence="4 6" id="KW-0862">Zinc</keyword>
<dbReference type="InterPro" id="IPR006026">
    <property type="entry name" value="Peptidase_Metallo"/>
</dbReference>
<evidence type="ECO:0000259" key="7">
    <source>
        <dbReference type="PROSITE" id="PS51864"/>
    </source>
</evidence>
<dbReference type="SMART" id="SM00235">
    <property type="entry name" value="ZnMc"/>
    <property type="match status" value="1"/>
</dbReference>
<evidence type="ECO:0000256" key="4">
    <source>
        <dbReference type="ARBA" id="ARBA00022833"/>
    </source>
</evidence>
<dbReference type="EMBL" id="JBHULX010000027">
    <property type="protein sequence ID" value="MFD2591841.1"/>
    <property type="molecule type" value="Genomic_DNA"/>
</dbReference>
<organism evidence="8 9">
    <name type="scientific">Aquimarina hainanensis</name>
    <dbReference type="NCBI Taxonomy" id="1578017"/>
    <lineage>
        <taxon>Bacteria</taxon>
        <taxon>Pseudomonadati</taxon>
        <taxon>Bacteroidota</taxon>
        <taxon>Flavobacteriia</taxon>
        <taxon>Flavobacteriales</taxon>
        <taxon>Flavobacteriaceae</taxon>
        <taxon>Aquimarina</taxon>
    </lineage>
</organism>
<reference evidence="9" key="1">
    <citation type="journal article" date="2019" name="Int. J. Syst. Evol. Microbiol.">
        <title>The Global Catalogue of Microorganisms (GCM) 10K type strain sequencing project: providing services to taxonomists for standard genome sequencing and annotation.</title>
        <authorList>
            <consortium name="The Broad Institute Genomics Platform"/>
            <consortium name="The Broad Institute Genome Sequencing Center for Infectious Disease"/>
            <person name="Wu L."/>
            <person name="Ma J."/>
        </authorList>
    </citation>
    <scope>NUCLEOTIDE SEQUENCE [LARGE SCALE GENOMIC DNA]</scope>
    <source>
        <strain evidence="9">KCTC 42423</strain>
    </source>
</reference>
<sequence>MKNSKKLLRITFLLSLILFSCESDIEEGLLETGITSVNELEATLAAEQLGFEGPEVSKVLFGTKIKVVSLGEGNYALGDMILSEDDFDHGDKQNKGVWYKDKKWPDNIIRYRHSSKMPKKTQEKIKSAAKHITDKTNLTIRKWDKTKDKDIGYVWISYKSGCSAQVGYQAKKFPGQKMNISTSCSLGSTIHEFLHAAGVLHEQAHWNRDDYITVNWDNIIKNRQHNFKKYKKEELTTHSDAMDLNSIMMYGSTYFRTDKAKKEGKWSIETIDGKEIIPNRSYMTANDIDVINKVYKKPSFCSASKWSSSKTYSKGEIVSYKGYKYKSRAFIYAVAPDKSWWWEQIEKCN</sequence>
<gene>
    <name evidence="8" type="ORF">ACFSTE_13475</name>
</gene>
<dbReference type="PANTHER" id="PTHR10127">
    <property type="entry name" value="DISCOIDIN, CUB, EGF, LAMININ , AND ZINC METALLOPROTEASE DOMAIN CONTAINING"/>
    <property type="match status" value="1"/>
</dbReference>
<dbReference type="Gene3D" id="2.10.10.20">
    <property type="entry name" value="Carbohydrate-binding module superfamily 5/12"/>
    <property type="match status" value="1"/>
</dbReference>
<dbReference type="Proteomes" id="UP001597459">
    <property type="component" value="Unassembled WGS sequence"/>
</dbReference>
<dbReference type="SUPFAM" id="SSF55486">
    <property type="entry name" value="Metalloproteases ('zincins'), catalytic domain"/>
    <property type="match status" value="1"/>
</dbReference>
<keyword evidence="1 6" id="KW-0645">Protease</keyword>
<keyword evidence="5 6" id="KW-0482">Metalloprotease</keyword>
<dbReference type="InterPro" id="IPR036573">
    <property type="entry name" value="CBM_sf_5/12"/>
</dbReference>
<feature type="domain" description="Peptidase M12A" evidence="7">
    <location>
        <begin position="95"/>
        <end position="302"/>
    </location>
</feature>
<feature type="binding site" evidence="6">
    <location>
        <position position="191"/>
    </location>
    <ligand>
        <name>Zn(2+)</name>
        <dbReference type="ChEBI" id="CHEBI:29105"/>
        <note>catalytic</note>
    </ligand>
</feature>
<feature type="binding site" evidence="6">
    <location>
        <position position="195"/>
    </location>
    <ligand>
        <name>Zn(2+)</name>
        <dbReference type="ChEBI" id="CHEBI:29105"/>
        <note>catalytic</note>
    </ligand>
</feature>
<comment type="caution">
    <text evidence="6">Lacks conserved residue(s) required for the propagation of feature annotation.</text>
</comment>
<feature type="binding site" evidence="6">
    <location>
        <position position="201"/>
    </location>
    <ligand>
        <name>Zn(2+)</name>
        <dbReference type="ChEBI" id="CHEBI:29105"/>
        <note>catalytic</note>
    </ligand>
</feature>
<evidence type="ECO:0000256" key="3">
    <source>
        <dbReference type="ARBA" id="ARBA00022801"/>
    </source>
</evidence>
<dbReference type="PROSITE" id="PS51864">
    <property type="entry name" value="ASTACIN"/>
    <property type="match status" value="1"/>
</dbReference>
<comment type="cofactor">
    <cofactor evidence="6">
        <name>Zn(2+)</name>
        <dbReference type="ChEBI" id="CHEBI:29105"/>
    </cofactor>
    <text evidence="6">Binds 1 zinc ion per subunit.</text>
</comment>
<keyword evidence="9" id="KW-1185">Reference proteome</keyword>
<keyword evidence="2 6" id="KW-0479">Metal-binding</keyword>
<dbReference type="CDD" id="cd12215">
    <property type="entry name" value="ChiC_BD"/>
    <property type="match status" value="1"/>
</dbReference>
<evidence type="ECO:0000256" key="2">
    <source>
        <dbReference type="ARBA" id="ARBA00022723"/>
    </source>
</evidence>
<dbReference type="RefSeq" id="WP_378258470.1">
    <property type="nucleotide sequence ID" value="NZ_JBHSJV010000001.1"/>
</dbReference>
<accession>A0ABW5NAI0</accession>
<keyword evidence="3 6" id="KW-0378">Hydrolase</keyword>
<dbReference type="Gene3D" id="3.40.390.10">
    <property type="entry name" value="Collagenase (Catalytic Domain)"/>
    <property type="match status" value="1"/>
</dbReference>
<name>A0ABW5NAI0_9FLAO</name>
<comment type="caution">
    <text evidence="8">The sequence shown here is derived from an EMBL/GenBank/DDBJ whole genome shotgun (WGS) entry which is preliminary data.</text>
</comment>
<feature type="disulfide bond" evidence="6">
    <location>
        <begin position="162"/>
        <end position="184"/>
    </location>
</feature>
<evidence type="ECO:0000313" key="9">
    <source>
        <dbReference type="Proteomes" id="UP001597459"/>
    </source>
</evidence>
<dbReference type="InterPro" id="IPR001506">
    <property type="entry name" value="Peptidase_M12A"/>
</dbReference>
<dbReference type="SUPFAM" id="SSF51055">
    <property type="entry name" value="Carbohydrate binding domain"/>
    <property type="match status" value="1"/>
</dbReference>
<proteinExistence type="predicted"/>